<keyword evidence="3" id="KW-1185">Reference proteome</keyword>
<comment type="caution">
    <text evidence="2">The sequence shown here is derived from an EMBL/GenBank/DDBJ whole genome shotgun (WGS) entry which is preliminary data.</text>
</comment>
<proteinExistence type="predicted"/>
<dbReference type="EMBL" id="MLKD01000005">
    <property type="protein sequence ID" value="OQE26484.1"/>
    <property type="molecule type" value="Genomic_DNA"/>
</dbReference>
<evidence type="ECO:0000313" key="2">
    <source>
        <dbReference type="EMBL" id="OQE26484.1"/>
    </source>
</evidence>
<organism evidence="2 3">
    <name type="scientific">Penicillium steckii</name>
    <dbReference type="NCBI Taxonomy" id="303698"/>
    <lineage>
        <taxon>Eukaryota</taxon>
        <taxon>Fungi</taxon>
        <taxon>Dikarya</taxon>
        <taxon>Ascomycota</taxon>
        <taxon>Pezizomycotina</taxon>
        <taxon>Eurotiomycetes</taxon>
        <taxon>Eurotiomycetidae</taxon>
        <taxon>Eurotiales</taxon>
        <taxon>Aspergillaceae</taxon>
        <taxon>Penicillium</taxon>
    </lineage>
</organism>
<evidence type="ECO:0000313" key="3">
    <source>
        <dbReference type="Proteomes" id="UP000191285"/>
    </source>
</evidence>
<dbReference type="Proteomes" id="UP000191285">
    <property type="component" value="Unassembled WGS sequence"/>
</dbReference>
<evidence type="ECO:0000256" key="1">
    <source>
        <dbReference type="SAM" id="MobiDB-lite"/>
    </source>
</evidence>
<protein>
    <submittedName>
        <fullName evidence="2">Uncharacterized protein</fullName>
    </submittedName>
</protein>
<feature type="region of interest" description="Disordered" evidence="1">
    <location>
        <begin position="137"/>
        <end position="165"/>
    </location>
</feature>
<name>A0A1V6TKH1_9EURO</name>
<gene>
    <name evidence="2" type="ORF">PENSTE_c005G07505</name>
</gene>
<sequence>MVLLLATRSLARGRGSLLLNPSKIPIPLSFRAATKFSPSYKMSTLSGSLPVVLCGRTTAIGKPVSEALLPDYEVIHFIQTNEAVLAELPHLLAGRDPQAAASNDVGTHDYSRPARAVIFGRGYEMEDIEVFRKATSGSASGPTAWVVGDPAKKPKSNGPPPPAGYAKVAADLAKEKLDQWKASGADKDELFFY</sequence>
<dbReference type="OrthoDB" id="3649348at2759"/>
<reference evidence="3" key="1">
    <citation type="journal article" date="2017" name="Nat. Microbiol.">
        <title>Global analysis of biosynthetic gene clusters reveals vast potential of secondary metabolite production in Penicillium species.</title>
        <authorList>
            <person name="Nielsen J.C."/>
            <person name="Grijseels S."/>
            <person name="Prigent S."/>
            <person name="Ji B."/>
            <person name="Dainat J."/>
            <person name="Nielsen K.F."/>
            <person name="Frisvad J.C."/>
            <person name="Workman M."/>
            <person name="Nielsen J."/>
        </authorList>
    </citation>
    <scope>NUCLEOTIDE SEQUENCE [LARGE SCALE GENOMIC DNA]</scope>
    <source>
        <strain evidence="3">IBT 24891</strain>
    </source>
</reference>
<accession>A0A1V6TKH1</accession>
<dbReference type="AlphaFoldDB" id="A0A1V6TKH1"/>